<keyword evidence="2 6" id="KW-0698">rRNA processing</keyword>
<dbReference type="RefSeq" id="WP_281805055.1">
    <property type="nucleotide sequence ID" value="NZ_BSDO01000001.1"/>
</dbReference>
<dbReference type="HAMAP" id="MF_00074">
    <property type="entry name" value="16SrRNA_methyltr_G"/>
    <property type="match status" value="1"/>
</dbReference>
<evidence type="ECO:0000313" key="9">
    <source>
        <dbReference type="Proteomes" id="UP001144397"/>
    </source>
</evidence>
<evidence type="ECO:0000256" key="4">
    <source>
        <dbReference type="ARBA" id="ARBA00022679"/>
    </source>
</evidence>
<sequence length="218" mass="23572">MKGTGAGGDDATRATVEGLVSRETFRRLDLIAELLRKWQKTINLVAPATLPDVWSRHIADSLQLINHVPADVARWVDLGSGGGFPGLVIAAVLAERPGADVHLVESDTRKSAFLREAARVAELPVRVHAQRIEQVAQTLAPGTQVVSARALAPLPKLLELAEPFLSAGALGVFPKGRDAERELTEARKGWTLECDLRASVSDREARVLLVRSARRSSK</sequence>
<feature type="binding site" evidence="6">
    <location>
        <begin position="132"/>
        <end position="133"/>
    </location>
    <ligand>
        <name>S-adenosyl-L-methionine</name>
        <dbReference type="ChEBI" id="CHEBI:59789"/>
    </ligand>
</feature>
<name>A0A9W6FI45_XANFL</name>
<keyword evidence="10" id="KW-1185">Reference proteome</keyword>
<dbReference type="Proteomes" id="UP001245370">
    <property type="component" value="Unassembled WGS sequence"/>
</dbReference>
<dbReference type="Gene3D" id="3.40.50.150">
    <property type="entry name" value="Vaccinia Virus protein VP39"/>
    <property type="match status" value="1"/>
</dbReference>
<organism evidence="7 9">
    <name type="scientific">Xanthobacter flavus</name>
    <dbReference type="NCBI Taxonomy" id="281"/>
    <lineage>
        <taxon>Bacteria</taxon>
        <taxon>Pseudomonadati</taxon>
        <taxon>Pseudomonadota</taxon>
        <taxon>Alphaproteobacteria</taxon>
        <taxon>Hyphomicrobiales</taxon>
        <taxon>Xanthobacteraceae</taxon>
        <taxon>Xanthobacter</taxon>
    </lineage>
</organism>
<dbReference type="GO" id="GO:0005829">
    <property type="term" value="C:cytosol"/>
    <property type="evidence" value="ECO:0007669"/>
    <property type="project" value="TreeGrafter"/>
</dbReference>
<comment type="function">
    <text evidence="6">Specifically methylates the N7 position of guanine in position 527 of 16S rRNA.</text>
</comment>
<dbReference type="SUPFAM" id="SSF53335">
    <property type="entry name" value="S-adenosyl-L-methionine-dependent methyltransferases"/>
    <property type="match status" value="1"/>
</dbReference>
<evidence type="ECO:0000256" key="5">
    <source>
        <dbReference type="ARBA" id="ARBA00022691"/>
    </source>
</evidence>
<evidence type="ECO:0000256" key="3">
    <source>
        <dbReference type="ARBA" id="ARBA00022603"/>
    </source>
</evidence>
<dbReference type="NCBIfam" id="TIGR00138">
    <property type="entry name" value="rsmG_gidB"/>
    <property type="match status" value="1"/>
</dbReference>
<dbReference type="Proteomes" id="UP001144397">
    <property type="component" value="Unassembled WGS sequence"/>
</dbReference>
<feature type="binding site" evidence="6">
    <location>
        <position position="84"/>
    </location>
    <ligand>
        <name>S-adenosyl-L-methionine</name>
        <dbReference type="ChEBI" id="CHEBI:59789"/>
    </ligand>
</feature>
<evidence type="ECO:0000256" key="6">
    <source>
        <dbReference type="HAMAP-Rule" id="MF_00074"/>
    </source>
</evidence>
<gene>
    <name evidence="6" type="primary">rsmG</name>
    <name evidence="8" type="ORF">GGQ86_001942</name>
    <name evidence="7" type="ORF">XFLAVUS301_04500</name>
</gene>
<keyword evidence="5 6" id="KW-0949">S-adenosyl-L-methionine</keyword>
<dbReference type="PANTHER" id="PTHR31760:SF0">
    <property type="entry name" value="S-ADENOSYL-L-METHIONINE-DEPENDENT METHYLTRANSFERASES SUPERFAMILY PROTEIN"/>
    <property type="match status" value="1"/>
</dbReference>
<evidence type="ECO:0000256" key="1">
    <source>
        <dbReference type="ARBA" id="ARBA00022490"/>
    </source>
</evidence>
<keyword evidence="3 6" id="KW-0489">Methyltransferase</keyword>
<comment type="caution">
    <text evidence="6">Lacks conserved residue(s) required for the propagation of feature annotation.</text>
</comment>
<dbReference type="GeneID" id="95761243"/>
<accession>A0A9W6FI45</accession>
<keyword evidence="4 6" id="KW-0808">Transferase</keyword>
<evidence type="ECO:0000313" key="8">
    <source>
        <dbReference type="EMBL" id="MDR6333472.1"/>
    </source>
</evidence>
<keyword evidence="1 6" id="KW-0963">Cytoplasm</keyword>
<proteinExistence type="inferred from homology"/>
<dbReference type="EMBL" id="BSDO01000001">
    <property type="protein sequence ID" value="GLI20776.1"/>
    <property type="molecule type" value="Genomic_DNA"/>
</dbReference>
<dbReference type="AlphaFoldDB" id="A0A9W6FI45"/>
<comment type="subcellular location">
    <subcellularLocation>
        <location evidence="6">Cytoplasm</location>
    </subcellularLocation>
</comment>
<comment type="catalytic activity">
    <reaction evidence="6">
        <text>guanosine(527) in 16S rRNA + S-adenosyl-L-methionine = N(7)-methylguanosine(527) in 16S rRNA + S-adenosyl-L-homocysteine</text>
        <dbReference type="Rhea" id="RHEA:42732"/>
        <dbReference type="Rhea" id="RHEA-COMP:10209"/>
        <dbReference type="Rhea" id="RHEA-COMP:10210"/>
        <dbReference type="ChEBI" id="CHEBI:57856"/>
        <dbReference type="ChEBI" id="CHEBI:59789"/>
        <dbReference type="ChEBI" id="CHEBI:74269"/>
        <dbReference type="ChEBI" id="CHEBI:74480"/>
        <dbReference type="EC" id="2.1.1.170"/>
    </reaction>
</comment>
<dbReference type="Pfam" id="PF02527">
    <property type="entry name" value="GidB"/>
    <property type="match status" value="1"/>
</dbReference>
<feature type="binding site" evidence="6">
    <location>
        <position position="149"/>
    </location>
    <ligand>
        <name>S-adenosyl-L-methionine</name>
        <dbReference type="ChEBI" id="CHEBI:59789"/>
    </ligand>
</feature>
<dbReference type="GO" id="GO:0070043">
    <property type="term" value="F:rRNA (guanine-N7-)-methyltransferase activity"/>
    <property type="evidence" value="ECO:0007669"/>
    <property type="project" value="UniProtKB-UniRule"/>
</dbReference>
<comment type="caution">
    <text evidence="7">The sequence shown here is derived from an EMBL/GenBank/DDBJ whole genome shotgun (WGS) entry which is preliminary data.</text>
</comment>
<feature type="binding site" evidence="6">
    <location>
        <position position="79"/>
    </location>
    <ligand>
        <name>S-adenosyl-L-methionine</name>
        <dbReference type="ChEBI" id="CHEBI:59789"/>
    </ligand>
</feature>
<reference evidence="8 10" key="2">
    <citation type="submission" date="2023-07" db="EMBL/GenBank/DDBJ databases">
        <title>Genomic Encyclopedia of Type Strains, Phase IV (KMG-IV): sequencing the most valuable type-strain genomes for metagenomic binning, comparative biology and taxonomic classification.</title>
        <authorList>
            <person name="Goeker M."/>
        </authorList>
    </citation>
    <scope>NUCLEOTIDE SEQUENCE [LARGE SCALE GENOMIC DNA]</scope>
    <source>
        <strain evidence="8 10">DSM 338</strain>
    </source>
</reference>
<dbReference type="PANTHER" id="PTHR31760">
    <property type="entry name" value="S-ADENOSYL-L-METHIONINE-DEPENDENT METHYLTRANSFERASES SUPERFAMILY PROTEIN"/>
    <property type="match status" value="1"/>
</dbReference>
<evidence type="ECO:0000313" key="7">
    <source>
        <dbReference type="EMBL" id="GLI20776.1"/>
    </source>
</evidence>
<dbReference type="EC" id="2.1.1.170" evidence="6"/>
<reference evidence="7" key="1">
    <citation type="submission" date="2022-12" db="EMBL/GenBank/DDBJ databases">
        <title>Reference genome sequencing for broad-spectrum identification of bacterial and archaeal isolates by mass spectrometry.</title>
        <authorList>
            <person name="Sekiguchi Y."/>
            <person name="Tourlousse D.M."/>
        </authorList>
    </citation>
    <scope>NUCLEOTIDE SEQUENCE</scope>
    <source>
        <strain evidence="7">301</strain>
    </source>
</reference>
<dbReference type="InterPro" id="IPR003682">
    <property type="entry name" value="rRNA_ssu_MeTfrase_G"/>
</dbReference>
<dbReference type="InterPro" id="IPR029063">
    <property type="entry name" value="SAM-dependent_MTases_sf"/>
</dbReference>
<evidence type="ECO:0000256" key="2">
    <source>
        <dbReference type="ARBA" id="ARBA00022552"/>
    </source>
</evidence>
<comment type="similarity">
    <text evidence="6">Belongs to the methyltransferase superfamily. RNA methyltransferase RsmG family.</text>
</comment>
<protein>
    <recommendedName>
        <fullName evidence="6">Ribosomal RNA small subunit methyltransferase G</fullName>
        <ecNumber evidence="6">2.1.1.170</ecNumber>
    </recommendedName>
    <alternativeName>
        <fullName evidence="6">16S rRNA 7-methylguanosine methyltransferase</fullName>
        <shortName evidence="6">16S rRNA m7G methyltransferase</shortName>
    </alternativeName>
</protein>
<evidence type="ECO:0000313" key="10">
    <source>
        <dbReference type="Proteomes" id="UP001245370"/>
    </source>
</evidence>
<dbReference type="EMBL" id="JAVDPY010000003">
    <property type="protein sequence ID" value="MDR6333472.1"/>
    <property type="molecule type" value="Genomic_DNA"/>
</dbReference>